<dbReference type="GO" id="GO:0000030">
    <property type="term" value="F:mannosyltransferase activity"/>
    <property type="evidence" value="ECO:0007669"/>
    <property type="project" value="TreeGrafter"/>
</dbReference>
<dbReference type="EMBL" id="ML991775">
    <property type="protein sequence ID" value="KAF2238565.1"/>
    <property type="molecule type" value="Genomic_DNA"/>
</dbReference>
<comment type="similarity">
    <text evidence="3 11">Belongs to the PIGX family.</text>
</comment>
<dbReference type="InterPro" id="IPR042322">
    <property type="entry name" value="Pbn1"/>
</dbReference>
<gene>
    <name evidence="12" type="ORF">EV356DRAFT_557268</name>
</gene>
<keyword evidence="9 11" id="KW-0472">Membrane</keyword>
<evidence type="ECO:0000256" key="3">
    <source>
        <dbReference type="ARBA" id="ARBA00010345"/>
    </source>
</evidence>
<accession>A0A6A6HKA1</accession>
<evidence type="ECO:0000256" key="9">
    <source>
        <dbReference type="ARBA" id="ARBA00023136"/>
    </source>
</evidence>
<evidence type="ECO:0000256" key="11">
    <source>
        <dbReference type="RuleBase" id="RU366056"/>
    </source>
</evidence>
<evidence type="ECO:0000256" key="6">
    <source>
        <dbReference type="ARBA" id="ARBA00022692"/>
    </source>
</evidence>
<evidence type="ECO:0000256" key="1">
    <source>
        <dbReference type="ARBA" id="ARBA00004643"/>
    </source>
</evidence>
<dbReference type="UniPathway" id="UPA00196"/>
<comment type="pathway">
    <text evidence="2 11">Glycolipid biosynthesis; glycosylphosphatidylinositol-anchor biosynthesis.</text>
</comment>
<evidence type="ECO:0000256" key="7">
    <source>
        <dbReference type="ARBA" id="ARBA00022824"/>
    </source>
</evidence>
<dbReference type="SMART" id="SM00780">
    <property type="entry name" value="PIG-X"/>
    <property type="match status" value="1"/>
</dbReference>
<keyword evidence="7 11" id="KW-0256">Endoplasmic reticulum</keyword>
<dbReference type="GO" id="GO:1990529">
    <property type="term" value="C:glycosylphosphatidylinositol-mannosyltransferase I complex"/>
    <property type="evidence" value="ECO:0007669"/>
    <property type="project" value="TreeGrafter"/>
</dbReference>
<comment type="function">
    <text evidence="11">Required for proper folding and/or the stability of a subset of proteins in the endoplasmic reticulum. Component of glycosylphosphatidylinositol-mannosyltransferase 1 which transfers the first of the 4 mannoses in the GPI-anchor precursors during GPI-anchor biosynthesis. Probably acts by stabilizing the mannosyltransferase GPI14.</text>
</comment>
<dbReference type="Proteomes" id="UP000800092">
    <property type="component" value="Unassembled WGS sequence"/>
</dbReference>
<proteinExistence type="inferred from homology"/>
<evidence type="ECO:0000313" key="13">
    <source>
        <dbReference type="Proteomes" id="UP000800092"/>
    </source>
</evidence>
<dbReference type="InterPro" id="IPR013233">
    <property type="entry name" value="PIG-X/PBN1"/>
</dbReference>
<protein>
    <recommendedName>
        <fullName evidence="4 11">Protein PBN1</fullName>
    </recommendedName>
</protein>
<name>A0A6A6HKA1_VIRVR</name>
<dbReference type="Pfam" id="PF08320">
    <property type="entry name" value="PIG-X"/>
    <property type="match status" value="1"/>
</dbReference>
<dbReference type="AlphaFoldDB" id="A0A6A6HKA1"/>
<evidence type="ECO:0000256" key="4">
    <source>
        <dbReference type="ARBA" id="ARBA00020410"/>
    </source>
</evidence>
<reference evidence="12" key="1">
    <citation type="journal article" date="2020" name="Stud. Mycol.">
        <title>101 Dothideomycetes genomes: a test case for predicting lifestyles and emergence of pathogens.</title>
        <authorList>
            <person name="Haridas S."/>
            <person name="Albert R."/>
            <person name="Binder M."/>
            <person name="Bloem J."/>
            <person name="Labutti K."/>
            <person name="Salamov A."/>
            <person name="Andreopoulos B."/>
            <person name="Baker S."/>
            <person name="Barry K."/>
            <person name="Bills G."/>
            <person name="Bluhm B."/>
            <person name="Cannon C."/>
            <person name="Castanera R."/>
            <person name="Culley D."/>
            <person name="Daum C."/>
            <person name="Ezra D."/>
            <person name="Gonzalez J."/>
            <person name="Henrissat B."/>
            <person name="Kuo A."/>
            <person name="Liang C."/>
            <person name="Lipzen A."/>
            <person name="Lutzoni F."/>
            <person name="Magnuson J."/>
            <person name="Mondo S."/>
            <person name="Nolan M."/>
            <person name="Ohm R."/>
            <person name="Pangilinan J."/>
            <person name="Park H.-J."/>
            <person name="Ramirez L."/>
            <person name="Alfaro M."/>
            <person name="Sun H."/>
            <person name="Tritt A."/>
            <person name="Yoshinaga Y."/>
            <person name="Zwiers L.-H."/>
            <person name="Turgeon B."/>
            <person name="Goodwin S."/>
            <person name="Spatafora J."/>
            <person name="Crous P."/>
            <person name="Grigoriev I."/>
        </authorList>
    </citation>
    <scope>NUCLEOTIDE SEQUENCE</scope>
    <source>
        <strain evidence="12">Tuck. ex Michener</strain>
    </source>
</reference>
<keyword evidence="5 11" id="KW-0337">GPI-anchor biosynthesis</keyword>
<dbReference type="GO" id="GO:0006506">
    <property type="term" value="P:GPI anchor biosynthetic process"/>
    <property type="evidence" value="ECO:0007669"/>
    <property type="project" value="UniProtKB-UniPathway"/>
</dbReference>
<comment type="subcellular location">
    <subcellularLocation>
        <location evidence="11">Endoplasmic reticulum membrane</location>
        <topology evidence="11">Single-pass membrane protein</topology>
    </subcellularLocation>
    <subcellularLocation>
        <location evidence="1">Endoplasmic reticulum membrane</location>
        <topology evidence="1">Single-pass type III membrane protein</topology>
    </subcellularLocation>
</comment>
<dbReference type="PANTHER" id="PTHR28533:SF1">
    <property type="entry name" value="PROTEIN PBN1"/>
    <property type="match status" value="1"/>
</dbReference>
<organism evidence="12 13">
    <name type="scientific">Viridothelium virens</name>
    <name type="common">Speckled blister lichen</name>
    <name type="synonym">Trypethelium virens</name>
    <dbReference type="NCBI Taxonomy" id="1048519"/>
    <lineage>
        <taxon>Eukaryota</taxon>
        <taxon>Fungi</taxon>
        <taxon>Dikarya</taxon>
        <taxon>Ascomycota</taxon>
        <taxon>Pezizomycotina</taxon>
        <taxon>Dothideomycetes</taxon>
        <taxon>Dothideomycetes incertae sedis</taxon>
        <taxon>Trypetheliales</taxon>
        <taxon>Trypetheliaceae</taxon>
        <taxon>Viridothelium</taxon>
    </lineage>
</organism>
<feature type="transmembrane region" description="Helical" evidence="11">
    <location>
        <begin position="487"/>
        <end position="508"/>
    </location>
</feature>
<dbReference type="OrthoDB" id="5546453at2759"/>
<evidence type="ECO:0000256" key="2">
    <source>
        <dbReference type="ARBA" id="ARBA00004687"/>
    </source>
</evidence>
<keyword evidence="6 11" id="KW-0812">Transmembrane</keyword>
<dbReference type="PANTHER" id="PTHR28533">
    <property type="entry name" value="PROTEIN PBN1"/>
    <property type="match status" value="1"/>
</dbReference>
<keyword evidence="8 11" id="KW-1133">Transmembrane helix</keyword>
<evidence type="ECO:0000256" key="5">
    <source>
        <dbReference type="ARBA" id="ARBA00022502"/>
    </source>
</evidence>
<sequence>MKQRITYLLEENDAEVGPEQIQVQDNSLSIHDLYGAKEHRVTLGLDELPQELRLVLNQCHELRIRWASQFLYAGLSPFTSRVSPGLHVFYTPRRKGHDAQICQLLGRVFGNELACESVERSFINVPILSERFSSTASFQYYSLWPSLKKFVTYVEHAVHESQQAKIRSLLDVNQLDVDCDIISHACILNAYWAEPTGNKHWKELIETKKTSGTLEVGILTNEKPLEPEELSLSGVLAVVGEDDRPKATKFSFPSRHHPVPASDLPTYFYTHIKSPAGLHPTLQLTFPSGTKSLIPPNPSCALHAHLTLPSTLLIDKYQLQDPLFLSSQRLRRLHSVAGETDLEAPNWAISRWGSAVLLELAHPSAPPSTPQDGATAGAEAGAGAETAAAAAAADWTVSIPLHLRYLEPRANASGMSAVDVPWPVVFWACAAEEGTKMGMNPFDRTNLGYDGLFGTRTMFYHVPPAVQAAALVERVPVPVLDLGRARYVELGTVVAVVVGFAWVVWKLLAVGGKEGERAQGVKGE</sequence>
<evidence type="ECO:0000313" key="12">
    <source>
        <dbReference type="EMBL" id="KAF2238565.1"/>
    </source>
</evidence>
<evidence type="ECO:0000256" key="10">
    <source>
        <dbReference type="ARBA" id="ARBA00023180"/>
    </source>
</evidence>
<evidence type="ECO:0000256" key="8">
    <source>
        <dbReference type="ARBA" id="ARBA00022989"/>
    </source>
</evidence>
<keyword evidence="13" id="KW-1185">Reference proteome</keyword>
<dbReference type="GO" id="GO:0005789">
    <property type="term" value="C:endoplasmic reticulum membrane"/>
    <property type="evidence" value="ECO:0007669"/>
    <property type="project" value="UniProtKB-SubCell"/>
</dbReference>
<keyword evidence="10" id="KW-0325">Glycoprotein</keyword>